<evidence type="ECO:0000256" key="6">
    <source>
        <dbReference type="ARBA" id="ARBA00047334"/>
    </source>
</evidence>
<dbReference type="GO" id="GO:0009228">
    <property type="term" value="P:thiamine biosynthetic process"/>
    <property type="evidence" value="ECO:0007669"/>
    <property type="project" value="UniProtKB-KW"/>
</dbReference>
<dbReference type="InterPro" id="IPR022998">
    <property type="entry name" value="ThiamineP_synth_TenI"/>
</dbReference>
<dbReference type="UniPathway" id="UPA00060">
    <property type="reaction ID" value="UER00141"/>
</dbReference>
<dbReference type="EC" id="2.5.1.3" evidence="9"/>
<dbReference type="GO" id="GO:0005737">
    <property type="term" value="C:cytoplasm"/>
    <property type="evidence" value="ECO:0007669"/>
    <property type="project" value="TreeGrafter"/>
</dbReference>
<gene>
    <name evidence="9" type="primary">thiE</name>
    <name evidence="13" type="ORF">BET03_03030</name>
</gene>
<keyword evidence="5 9" id="KW-0784">Thiamine biosynthesis</keyword>
<reference evidence="13 14" key="1">
    <citation type="submission" date="2016-08" db="EMBL/GenBank/DDBJ databases">
        <title>Novel Firmicutes and Novel Genomes.</title>
        <authorList>
            <person name="Poppleton D.I."/>
            <person name="Gribaldo S."/>
        </authorList>
    </citation>
    <scope>NUCLEOTIDE SEQUENCE [LARGE SCALE GENOMIC DNA]</scope>
    <source>
        <strain evidence="13 14">CTT3</strain>
    </source>
</reference>
<comment type="function">
    <text evidence="9">Condenses 4-methyl-5-(beta-hydroxyethyl)thiazole monophosphate (THZ-P) and 2-methyl-4-amino-5-hydroxymethyl pyrimidine pyrophosphate (HMP-PP) to form thiamine monophosphate (TMP).</text>
</comment>
<evidence type="ECO:0000256" key="5">
    <source>
        <dbReference type="ARBA" id="ARBA00022977"/>
    </source>
</evidence>
<dbReference type="AlphaFoldDB" id="A0A419T4C8"/>
<keyword evidence="4 9" id="KW-0460">Magnesium</keyword>
<evidence type="ECO:0000256" key="11">
    <source>
        <dbReference type="RuleBase" id="RU004253"/>
    </source>
</evidence>
<dbReference type="SUPFAM" id="SSF51391">
    <property type="entry name" value="Thiamin phosphate synthase"/>
    <property type="match status" value="1"/>
</dbReference>
<comment type="similarity">
    <text evidence="9 10">Belongs to the thiamine-phosphate synthase family.</text>
</comment>
<feature type="binding site" evidence="9">
    <location>
        <position position="111"/>
    </location>
    <ligand>
        <name>4-amino-2-methyl-5-(diphosphooxymethyl)pyrimidine</name>
        <dbReference type="ChEBI" id="CHEBI:57841"/>
    </ligand>
</feature>
<proteinExistence type="inferred from homology"/>
<organism evidence="13 14">
    <name type="scientific">Thermohalobacter berrensis</name>
    <dbReference type="NCBI Taxonomy" id="99594"/>
    <lineage>
        <taxon>Bacteria</taxon>
        <taxon>Bacillati</taxon>
        <taxon>Bacillota</taxon>
        <taxon>Tissierellia</taxon>
        <taxon>Tissierellales</taxon>
        <taxon>Thermohalobacteraceae</taxon>
        <taxon>Thermohalobacter</taxon>
    </lineage>
</organism>
<dbReference type="PANTHER" id="PTHR20857">
    <property type="entry name" value="THIAMINE-PHOSPHATE PYROPHOSPHORYLASE"/>
    <property type="match status" value="1"/>
</dbReference>
<dbReference type="InterPro" id="IPR034291">
    <property type="entry name" value="TMP_synthase"/>
</dbReference>
<feature type="binding site" evidence="9">
    <location>
        <position position="72"/>
    </location>
    <ligand>
        <name>4-amino-2-methyl-5-(diphosphooxymethyl)pyrimidine</name>
        <dbReference type="ChEBI" id="CHEBI:57841"/>
    </ligand>
</feature>
<accession>A0A419T4C8</accession>
<dbReference type="InterPro" id="IPR036206">
    <property type="entry name" value="ThiamineP_synth_sf"/>
</dbReference>
<evidence type="ECO:0000259" key="12">
    <source>
        <dbReference type="Pfam" id="PF02581"/>
    </source>
</evidence>
<comment type="catalytic activity">
    <reaction evidence="6 9 10">
        <text>4-methyl-5-(2-phosphooxyethyl)-thiazole + 4-amino-2-methyl-5-(diphosphooxymethyl)pyrimidine + H(+) = thiamine phosphate + diphosphate</text>
        <dbReference type="Rhea" id="RHEA:22328"/>
        <dbReference type="ChEBI" id="CHEBI:15378"/>
        <dbReference type="ChEBI" id="CHEBI:33019"/>
        <dbReference type="ChEBI" id="CHEBI:37575"/>
        <dbReference type="ChEBI" id="CHEBI:57841"/>
        <dbReference type="ChEBI" id="CHEBI:58296"/>
        <dbReference type="EC" id="2.5.1.3"/>
    </reaction>
</comment>
<evidence type="ECO:0000313" key="13">
    <source>
        <dbReference type="EMBL" id="RKD32299.1"/>
    </source>
</evidence>
<dbReference type="Pfam" id="PF02581">
    <property type="entry name" value="TMP-TENI"/>
    <property type="match status" value="1"/>
</dbReference>
<dbReference type="GO" id="GO:0009229">
    <property type="term" value="P:thiamine diphosphate biosynthetic process"/>
    <property type="evidence" value="ECO:0007669"/>
    <property type="project" value="UniProtKB-UniRule"/>
</dbReference>
<dbReference type="RefSeq" id="WP_120168727.1">
    <property type="nucleotide sequence ID" value="NZ_MCIB01000012.1"/>
</dbReference>
<feature type="binding site" evidence="9">
    <location>
        <begin position="137"/>
        <end position="139"/>
    </location>
    <ligand>
        <name>2-[(2R,5Z)-2-carboxy-4-methylthiazol-5(2H)-ylidene]ethyl phosphate</name>
        <dbReference type="ChEBI" id="CHEBI:62899"/>
    </ligand>
</feature>
<evidence type="ECO:0000256" key="3">
    <source>
        <dbReference type="ARBA" id="ARBA00022723"/>
    </source>
</evidence>
<comment type="catalytic activity">
    <reaction evidence="7 9 10">
        <text>2-(2-carboxy-4-methylthiazol-5-yl)ethyl phosphate + 4-amino-2-methyl-5-(diphosphooxymethyl)pyrimidine + 2 H(+) = thiamine phosphate + CO2 + diphosphate</text>
        <dbReference type="Rhea" id="RHEA:47848"/>
        <dbReference type="ChEBI" id="CHEBI:15378"/>
        <dbReference type="ChEBI" id="CHEBI:16526"/>
        <dbReference type="ChEBI" id="CHEBI:33019"/>
        <dbReference type="ChEBI" id="CHEBI:37575"/>
        <dbReference type="ChEBI" id="CHEBI:57841"/>
        <dbReference type="ChEBI" id="CHEBI:62890"/>
        <dbReference type="EC" id="2.5.1.3"/>
    </reaction>
</comment>
<dbReference type="Proteomes" id="UP000284177">
    <property type="component" value="Unassembled WGS sequence"/>
</dbReference>
<evidence type="ECO:0000256" key="7">
    <source>
        <dbReference type="ARBA" id="ARBA00047851"/>
    </source>
</evidence>
<evidence type="ECO:0000256" key="2">
    <source>
        <dbReference type="ARBA" id="ARBA00022679"/>
    </source>
</evidence>
<dbReference type="PANTHER" id="PTHR20857:SF23">
    <property type="entry name" value="THIAMINE BIOSYNTHETIC BIFUNCTIONAL ENZYME"/>
    <property type="match status" value="1"/>
</dbReference>
<sequence>MNKKKIDYSLYLVTDRKVLRGKDFFKSIESAIKGGVTLIQLREKNLTSKEFYETSVKVREITKKYNIPLIINDRLDIALAVDADGLHIGNNDLPVEVARKLLGPDKILGYTACNLKRAKDGESKGADYLGVGSVFPTTTKDNPVRITIEELAKIKKTVNIPVVAIGGINEENVSKVIDANVDGVAVVSAILGKDDIYNASRILKDKVIKGR</sequence>
<dbReference type="GO" id="GO:0000287">
    <property type="term" value="F:magnesium ion binding"/>
    <property type="evidence" value="ECO:0007669"/>
    <property type="project" value="UniProtKB-UniRule"/>
</dbReference>
<protein>
    <recommendedName>
        <fullName evidence="9">Thiamine-phosphate synthase</fullName>
        <shortName evidence="9">TP synthase</shortName>
        <shortName evidence="9">TPS</shortName>
        <ecNumber evidence="9">2.5.1.3</ecNumber>
    </recommendedName>
    <alternativeName>
        <fullName evidence="9">Thiamine-phosphate pyrophosphorylase</fullName>
        <shortName evidence="9">TMP pyrophosphorylase</shortName>
        <shortName evidence="9">TMP-PPase</shortName>
    </alternativeName>
</protein>
<dbReference type="Gene3D" id="3.20.20.70">
    <property type="entry name" value="Aldolase class I"/>
    <property type="match status" value="1"/>
</dbReference>
<keyword evidence="14" id="KW-1185">Reference proteome</keyword>
<feature type="binding site" evidence="9">
    <location>
        <position position="92"/>
    </location>
    <ligand>
        <name>Mg(2+)</name>
        <dbReference type="ChEBI" id="CHEBI:18420"/>
    </ligand>
</feature>
<evidence type="ECO:0000256" key="8">
    <source>
        <dbReference type="ARBA" id="ARBA00047883"/>
    </source>
</evidence>
<dbReference type="HAMAP" id="MF_00097">
    <property type="entry name" value="TMP_synthase"/>
    <property type="match status" value="1"/>
</dbReference>
<keyword evidence="2 9" id="KW-0808">Transferase</keyword>
<dbReference type="GO" id="GO:0004789">
    <property type="term" value="F:thiamine-phosphate diphosphorylase activity"/>
    <property type="evidence" value="ECO:0007669"/>
    <property type="project" value="UniProtKB-UniRule"/>
</dbReference>
<evidence type="ECO:0000256" key="1">
    <source>
        <dbReference type="ARBA" id="ARBA00005165"/>
    </source>
</evidence>
<feature type="binding site" evidence="9">
    <location>
        <begin position="40"/>
        <end position="44"/>
    </location>
    <ligand>
        <name>4-amino-2-methyl-5-(diphosphooxymethyl)pyrimidine</name>
        <dbReference type="ChEBI" id="CHEBI:57841"/>
    </ligand>
</feature>
<evidence type="ECO:0000256" key="4">
    <source>
        <dbReference type="ARBA" id="ARBA00022842"/>
    </source>
</evidence>
<dbReference type="EMBL" id="MCIB01000012">
    <property type="protein sequence ID" value="RKD32299.1"/>
    <property type="molecule type" value="Genomic_DNA"/>
</dbReference>
<dbReference type="InterPro" id="IPR013785">
    <property type="entry name" value="Aldolase_TIM"/>
</dbReference>
<feature type="binding site" evidence="9">
    <location>
        <position position="140"/>
    </location>
    <ligand>
        <name>4-amino-2-methyl-5-(diphosphooxymethyl)pyrimidine</name>
        <dbReference type="ChEBI" id="CHEBI:57841"/>
    </ligand>
</feature>
<feature type="binding site" evidence="9">
    <location>
        <position position="167"/>
    </location>
    <ligand>
        <name>2-[(2R,5Z)-2-carboxy-4-methylthiazol-5(2H)-ylidene]ethyl phosphate</name>
        <dbReference type="ChEBI" id="CHEBI:62899"/>
    </ligand>
</feature>
<dbReference type="FunFam" id="3.20.20.70:FF:000096">
    <property type="entry name" value="Thiamine-phosphate synthase"/>
    <property type="match status" value="1"/>
</dbReference>
<comment type="caution">
    <text evidence="13">The sequence shown here is derived from an EMBL/GenBank/DDBJ whole genome shotgun (WGS) entry which is preliminary data.</text>
</comment>
<feature type="binding site" evidence="9">
    <location>
        <position position="73"/>
    </location>
    <ligand>
        <name>Mg(2+)</name>
        <dbReference type="ChEBI" id="CHEBI:18420"/>
    </ligand>
</feature>
<name>A0A419T4C8_9FIRM</name>
<feature type="binding site" evidence="9">
    <location>
        <begin position="187"/>
        <end position="188"/>
    </location>
    <ligand>
        <name>2-[(2R,5Z)-2-carboxy-4-methylthiazol-5(2H)-ylidene]ethyl phosphate</name>
        <dbReference type="ChEBI" id="CHEBI:62899"/>
    </ligand>
</feature>
<comment type="cofactor">
    <cofactor evidence="9">
        <name>Mg(2+)</name>
        <dbReference type="ChEBI" id="CHEBI:18420"/>
    </cofactor>
    <text evidence="9">Binds 1 Mg(2+) ion per subunit.</text>
</comment>
<dbReference type="NCBIfam" id="TIGR00693">
    <property type="entry name" value="thiE"/>
    <property type="match status" value="1"/>
</dbReference>
<evidence type="ECO:0000313" key="14">
    <source>
        <dbReference type="Proteomes" id="UP000284177"/>
    </source>
</evidence>
<comment type="catalytic activity">
    <reaction evidence="8 9 10">
        <text>2-[(2R,5Z)-2-carboxy-4-methylthiazol-5(2H)-ylidene]ethyl phosphate + 4-amino-2-methyl-5-(diphosphooxymethyl)pyrimidine + 2 H(+) = thiamine phosphate + CO2 + diphosphate</text>
        <dbReference type="Rhea" id="RHEA:47844"/>
        <dbReference type="ChEBI" id="CHEBI:15378"/>
        <dbReference type="ChEBI" id="CHEBI:16526"/>
        <dbReference type="ChEBI" id="CHEBI:33019"/>
        <dbReference type="ChEBI" id="CHEBI:37575"/>
        <dbReference type="ChEBI" id="CHEBI:57841"/>
        <dbReference type="ChEBI" id="CHEBI:62899"/>
        <dbReference type="EC" id="2.5.1.3"/>
    </reaction>
</comment>
<dbReference type="CDD" id="cd00564">
    <property type="entry name" value="TMP_TenI"/>
    <property type="match status" value="1"/>
</dbReference>
<comment type="pathway">
    <text evidence="1 9 11">Cofactor biosynthesis; thiamine diphosphate biosynthesis; thiamine phosphate from 4-amino-2-methyl-5-diphosphomethylpyrimidine and 4-methyl-5-(2-phosphoethyl)-thiazole: step 1/1.</text>
</comment>
<feature type="domain" description="Thiamine phosphate synthase/TenI" evidence="12">
    <location>
        <begin position="10"/>
        <end position="190"/>
    </location>
</feature>
<evidence type="ECO:0000256" key="9">
    <source>
        <dbReference type="HAMAP-Rule" id="MF_00097"/>
    </source>
</evidence>
<evidence type="ECO:0000256" key="10">
    <source>
        <dbReference type="RuleBase" id="RU003826"/>
    </source>
</evidence>
<keyword evidence="3 9" id="KW-0479">Metal-binding</keyword>
<dbReference type="OrthoDB" id="9812206at2"/>